<evidence type="ECO:0000313" key="1">
    <source>
        <dbReference type="EMBL" id="SDS68601.1"/>
    </source>
</evidence>
<dbReference type="SUPFAM" id="SSF53850">
    <property type="entry name" value="Periplasmic binding protein-like II"/>
    <property type="match status" value="1"/>
</dbReference>
<dbReference type="AlphaFoldDB" id="A0A1H1U8B8"/>
<sequence>MEHTIATHPFSRRLMLGLSATAVGGALVGCSSQSTGSDFGKNTALKVPTHVDPPDVPGQIVSAVDGVPPGYTQLPKKLPTTTKSVPGKGGSFTTFQVNWGAPPRPKAKNKYWQELEKRLGVTYEPTLVPADAYEDKLATMISGGKIADMVFLHTDSANAQRAVQDGAFAELSAVLGGDKIKKYPNLANVPQYQWEASAINNGIYGIPVDLAYVNSLHVYRRDWAEKLGFDAAPKNADEFYQLMTGMSGSKVGSGKTYGFGGYSGGVTQFINAMFKVPNNWSESDGRLTHMIETDEYEQALTYTNKLWRGGAFHPDALSLAEQGAKDRSLFESGTIGCQVASADTWFRSGGLDAVRSKGGEGSDPQLLLPFGHDGGDYAFPSSPGFYAVVAVSAEAASDEKRLAEILSIMNYLRAPFASAEGFFLRFGLEGVNFRYDKDGAPTPITENAANGDVDGLSYTGLVPVAFFYPDDSQHVTDTVHYTEAVTKSSIKDPTVGLFADSSAKVAPKLAELTTDYVNGMVTGRKPLSALKQFRQDWRKQGGDQLRTELQKGIQAG</sequence>
<dbReference type="OrthoDB" id="3714110at2"/>
<dbReference type="PANTHER" id="PTHR43649:SF12">
    <property type="entry name" value="DIACETYLCHITOBIOSE BINDING PROTEIN DASA"/>
    <property type="match status" value="1"/>
</dbReference>
<dbReference type="Pfam" id="PF13416">
    <property type="entry name" value="SBP_bac_8"/>
    <property type="match status" value="1"/>
</dbReference>
<accession>A0A1H1U8B8</accession>
<name>A0A1H1U8B8_9ACTN</name>
<keyword evidence="2" id="KW-1185">Reference proteome</keyword>
<protein>
    <submittedName>
        <fullName evidence="1">Putative aldouronate transport system substrate-binding protein</fullName>
    </submittedName>
</protein>
<proteinExistence type="predicted"/>
<dbReference type="InterPro" id="IPR006059">
    <property type="entry name" value="SBP"/>
</dbReference>
<dbReference type="RefSeq" id="WP_091525514.1">
    <property type="nucleotide sequence ID" value="NZ_LT629772.1"/>
</dbReference>
<dbReference type="InterPro" id="IPR050490">
    <property type="entry name" value="Bact_solute-bd_prot1"/>
</dbReference>
<dbReference type="EMBL" id="LT629772">
    <property type="protein sequence ID" value="SDS68601.1"/>
    <property type="molecule type" value="Genomic_DNA"/>
</dbReference>
<reference evidence="1 2" key="1">
    <citation type="submission" date="2016-10" db="EMBL/GenBank/DDBJ databases">
        <authorList>
            <person name="de Groot N.N."/>
        </authorList>
    </citation>
    <scope>NUCLEOTIDE SEQUENCE [LARGE SCALE GENOMIC DNA]</scope>
    <source>
        <strain evidence="1 2">DSM 21800</strain>
    </source>
</reference>
<evidence type="ECO:0000313" key="2">
    <source>
        <dbReference type="Proteomes" id="UP000199103"/>
    </source>
</evidence>
<gene>
    <name evidence="1" type="ORF">SAMN04489812_2677</name>
</gene>
<dbReference type="PANTHER" id="PTHR43649">
    <property type="entry name" value="ARABINOSE-BINDING PROTEIN-RELATED"/>
    <property type="match status" value="1"/>
</dbReference>
<organism evidence="1 2">
    <name type="scientific">Microlunatus soli</name>
    <dbReference type="NCBI Taxonomy" id="630515"/>
    <lineage>
        <taxon>Bacteria</taxon>
        <taxon>Bacillati</taxon>
        <taxon>Actinomycetota</taxon>
        <taxon>Actinomycetes</taxon>
        <taxon>Propionibacteriales</taxon>
        <taxon>Propionibacteriaceae</taxon>
        <taxon>Microlunatus</taxon>
    </lineage>
</organism>
<dbReference type="STRING" id="630515.SAMN04489812_2677"/>
<dbReference type="Proteomes" id="UP000199103">
    <property type="component" value="Chromosome I"/>
</dbReference>
<dbReference type="Gene3D" id="3.40.190.10">
    <property type="entry name" value="Periplasmic binding protein-like II"/>
    <property type="match status" value="2"/>
</dbReference>